<protein>
    <submittedName>
        <fullName evidence="1">Uncharacterized protein</fullName>
    </submittedName>
</protein>
<name>A0A8X6Q7U8_NEPPI</name>
<dbReference type="EMBL" id="BMAW01029137">
    <property type="protein sequence ID" value="GFU10698.1"/>
    <property type="molecule type" value="Genomic_DNA"/>
</dbReference>
<gene>
    <name evidence="1" type="ORF">NPIL_588281</name>
</gene>
<dbReference type="Proteomes" id="UP000887013">
    <property type="component" value="Unassembled WGS sequence"/>
</dbReference>
<evidence type="ECO:0000313" key="1">
    <source>
        <dbReference type="EMBL" id="GFU10698.1"/>
    </source>
</evidence>
<dbReference type="AlphaFoldDB" id="A0A8X6Q7U8"/>
<keyword evidence="2" id="KW-1185">Reference proteome</keyword>
<reference evidence="1" key="1">
    <citation type="submission" date="2020-08" db="EMBL/GenBank/DDBJ databases">
        <title>Multicomponent nature underlies the extraordinary mechanical properties of spider dragline silk.</title>
        <authorList>
            <person name="Kono N."/>
            <person name="Nakamura H."/>
            <person name="Mori M."/>
            <person name="Yoshida Y."/>
            <person name="Ohtoshi R."/>
            <person name="Malay A.D."/>
            <person name="Moran D.A.P."/>
            <person name="Tomita M."/>
            <person name="Numata K."/>
            <person name="Arakawa K."/>
        </authorList>
    </citation>
    <scope>NUCLEOTIDE SEQUENCE</scope>
</reference>
<sequence length="93" mass="10474">MLEEKETHCAICEKFVPGLMTPASSFSERTTTRPTFSLMRNSSSARLFNCFNNCQTQTAERRRVIQKTMEALISLSRNDNDARLTAISGVLVL</sequence>
<evidence type="ECO:0000313" key="2">
    <source>
        <dbReference type="Proteomes" id="UP000887013"/>
    </source>
</evidence>
<comment type="caution">
    <text evidence="1">The sequence shown here is derived from an EMBL/GenBank/DDBJ whole genome shotgun (WGS) entry which is preliminary data.</text>
</comment>
<accession>A0A8X6Q7U8</accession>
<organism evidence="1 2">
    <name type="scientific">Nephila pilipes</name>
    <name type="common">Giant wood spider</name>
    <name type="synonym">Nephila maculata</name>
    <dbReference type="NCBI Taxonomy" id="299642"/>
    <lineage>
        <taxon>Eukaryota</taxon>
        <taxon>Metazoa</taxon>
        <taxon>Ecdysozoa</taxon>
        <taxon>Arthropoda</taxon>
        <taxon>Chelicerata</taxon>
        <taxon>Arachnida</taxon>
        <taxon>Araneae</taxon>
        <taxon>Araneomorphae</taxon>
        <taxon>Entelegynae</taxon>
        <taxon>Araneoidea</taxon>
        <taxon>Nephilidae</taxon>
        <taxon>Nephila</taxon>
    </lineage>
</organism>
<proteinExistence type="predicted"/>